<feature type="region of interest" description="Disordered" evidence="1">
    <location>
        <begin position="333"/>
        <end position="364"/>
    </location>
</feature>
<gene>
    <name evidence="4" type="ORF">CVT24_009026</name>
</gene>
<organism evidence="4 5">
    <name type="scientific">Panaeolus cyanescens</name>
    <dbReference type="NCBI Taxonomy" id="181874"/>
    <lineage>
        <taxon>Eukaryota</taxon>
        <taxon>Fungi</taxon>
        <taxon>Dikarya</taxon>
        <taxon>Basidiomycota</taxon>
        <taxon>Agaricomycotina</taxon>
        <taxon>Agaricomycetes</taxon>
        <taxon>Agaricomycetidae</taxon>
        <taxon>Agaricales</taxon>
        <taxon>Agaricineae</taxon>
        <taxon>Galeropsidaceae</taxon>
        <taxon>Panaeolus</taxon>
    </lineage>
</organism>
<accession>A0A409YAJ4</accession>
<dbReference type="EMBL" id="NHTK01001339">
    <property type="protein sequence ID" value="PPR00019.1"/>
    <property type="molecule type" value="Genomic_DNA"/>
</dbReference>
<feature type="compositionally biased region" description="Polar residues" evidence="1">
    <location>
        <begin position="289"/>
        <end position="300"/>
    </location>
</feature>
<feature type="region of interest" description="Disordered" evidence="1">
    <location>
        <begin position="156"/>
        <end position="201"/>
    </location>
</feature>
<dbReference type="AlphaFoldDB" id="A0A409YAJ4"/>
<dbReference type="OrthoDB" id="3234968at2759"/>
<evidence type="ECO:0000313" key="4">
    <source>
        <dbReference type="EMBL" id="PPR00019.1"/>
    </source>
</evidence>
<reference evidence="4 5" key="1">
    <citation type="journal article" date="2018" name="Evol. Lett.">
        <title>Horizontal gene cluster transfer increased hallucinogenic mushroom diversity.</title>
        <authorList>
            <person name="Reynolds H.T."/>
            <person name="Vijayakumar V."/>
            <person name="Gluck-Thaler E."/>
            <person name="Korotkin H.B."/>
            <person name="Matheny P.B."/>
            <person name="Slot J.C."/>
        </authorList>
    </citation>
    <scope>NUCLEOTIDE SEQUENCE [LARGE SCALE GENOMIC DNA]</scope>
    <source>
        <strain evidence="4 5">2629</strain>
    </source>
</reference>
<feature type="transmembrane region" description="Helical" evidence="2">
    <location>
        <begin position="208"/>
        <end position="233"/>
    </location>
</feature>
<dbReference type="STRING" id="181874.A0A409YAJ4"/>
<dbReference type="InParanoid" id="A0A409YAJ4"/>
<evidence type="ECO:0000256" key="2">
    <source>
        <dbReference type="SAM" id="Phobius"/>
    </source>
</evidence>
<comment type="caution">
    <text evidence="4">The sequence shown here is derived from an EMBL/GenBank/DDBJ whole genome shotgun (WGS) entry which is preliminary data.</text>
</comment>
<evidence type="ECO:0000256" key="3">
    <source>
        <dbReference type="SAM" id="SignalP"/>
    </source>
</evidence>
<feature type="chain" id="PRO_5018971308" evidence="3">
    <location>
        <begin position="18"/>
        <end position="364"/>
    </location>
</feature>
<feature type="signal peptide" evidence="3">
    <location>
        <begin position="1"/>
        <end position="17"/>
    </location>
</feature>
<dbReference type="Proteomes" id="UP000284842">
    <property type="component" value="Unassembled WGS sequence"/>
</dbReference>
<keyword evidence="2" id="KW-0472">Membrane</keyword>
<proteinExistence type="predicted"/>
<feature type="region of interest" description="Disordered" evidence="1">
    <location>
        <begin position="244"/>
        <end position="305"/>
    </location>
</feature>
<protein>
    <submittedName>
        <fullName evidence="4">Uncharacterized protein</fullName>
    </submittedName>
</protein>
<feature type="compositionally biased region" description="Polar residues" evidence="1">
    <location>
        <begin position="264"/>
        <end position="277"/>
    </location>
</feature>
<keyword evidence="3" id="KW-0732">Signal</keyword>
<feature type="compositionally biased region" description="Basic and acidic residues" evidence="1">
    <location>
        <begin position="355"/>
        <end position="364"/>
    </location>
</feature>
<keyword evidence="5" id="KW-1185">Reference proteome</keyword>
<keyword evidence="2" id="KW-0812">Transmembrane</keyword>
<keyword evidence="2" id="KW-1133">Transmembrane helix</keyword>
<name>A0A409YAJ4_9AGAR</name>
<evidence type="ECO:0000256" key="1">
    <source>
        <dbReference type="SAM" id="MobiDB-lite"/>
    </source>
</evidence>
<feature type="compositionally biased region" description="Low complexity" evidence="1">
    <location>
        <begin position="161"/>
        <end position="201"/>
    </location>
</feature>
<evidence type="ECO:0000313" key="5">
    <source>
        <dbReference type="Proteomes" id="UP000284842"/>
    </source>
</evidence>
<sequence length="364" mass="39064">MLVFALVLCFRFSLGVALRNITVDDRDPLIKYFPSSEWIRIQDTLDADGGHMLTNFHLSEATLTFSFLNMYYMSTRWHYHVGAVIVVDGQEGVADMQDYSGGPDPDDKRAVIPSSVVWSYKGDGMKERTITVRVPPGDTLTVVDMFIFEVDDEPTSVVSTPALSPTSGASLASSSPSTTSSIATSSPPSTSSTVTGNTSSGLTPQTKALVISLSVVGAAFLALLLLFVFWFCVRKPSQKQEVEKSASLKLPDQPAAVDGKPQVSPRQSIGQASNSPSSDEEAVEPPSTVPAQQSSNTSTAAVIALPPERRPTIIARPVPSALHRNPTVISIQHGLDLPRVPERTQPDTPDVGQDIEPRMANEAA</sequence>